<dbReference type="InterPro" id="IPR052533">
    <property type="entry name" value="WalJ/YycJ-like"/>
</dbReference>
<dbReference type="Proteomes" id="UP000284841">
    <property type="component" value="Unassembled WGS sequence"/>
</dbReference>
<dbReference type="GO" id="GO:0016787">
    <property type="term" value="F:hydrolase activity"/>
    <property type="evidence" value="ECO:0007669"/>
    <property type="project" value="UniProtKB-KW"/>
</dbReference>
<dbReference type="SMART" id="SM00849">
    <property type="entry name" value="Lactamase_B"/>
    <property type="match status" value="1"/>
</dbReference>
<sequence length="266" mass="29555">MALKFCSFASGSSGNCYMVKSEHTTLLVDVGITGKRVFAGLEERGVTPEEIDGILITHEHIDHVRSLRMVSKKASNAGVFASNGTLNVIADKIPEERAYGVPNESPFYIGDIRVNPFHLSHDAAEPTGYSFAHDGRQVTIVTDTGFVSEEIFHQVESADLLILEANHEVNILKMGAYPYPLKRRILGDEGHLSNEAAGHCLCQMLKKRVHDKIPHVVLAHLSKENNTPGQAYLTIRNILFEEDFYIDKDLKLDIANRDEVSPFVEV</sequence>
<dbReference type="AlphaFoldDB" id="A0A415E0F8"/>
<comment type="caution">
    <text evidence="2">The sequence shown here is derived from an EMBL/GenBank/DDBJ whole genome shotgun (WGS) entry which is preliminary data.</text>
</comment>
<evidence type="ECO:0000313" key="2">
    <source>
        <dbReference type="EMBL" id="RHJ87090.1"/>
    </source>
</evidence>
<accession>A0A415E0F8</accession>
<dbReference type="Gene3D" id="3.60.15.10">
    <property type="entry name" value="Ribonuclease Z/Hydroxyacylglutathione hydrolase-like"/>
    <property type="match status" value="1"/>
</dbReference>
<dbReference type="SUPFAM" id="SSF56281">
    <property type="entry name" value="Metallo-hydrolase/oxidoreductase"/>
    <property type="match status" value="1"/>
</dbReference>
<dbReference type="EMBL" id="QRMS01000003">
    <property type="protein sequence ID" value="RHJ87090.1"/>
    <property type="molecule type" value="Genomic_DNA"/>
</dbReference>
<organism evidence="2 3">
    <name type="scientific">Emergencia timonensis</name>
    <dbReference type="NCBI Taxonomy" id="1776384"/>
    <lineage>
        <taxon>Bacteria</taxon>
        <taxon>Bacillati</taxon>
        <taxon>Bacillota</taxon>
        <taxon>Clostridia</taxon>
        <taxon>Peptostreptococcales</taxon>
        <taxon>Anaerovoracaceae</taxon>
        <taxon>Emergencia</taxon>
    </lineage>
</organism>
<keyword evidence="2" id="KW-0378">Hydrolase</keyword>
<evidence type="ECO:0000313" key="3">
    <source>
        <dbReference type="Proteomes" id="UP000284841"/>
    </source>
</evidence>
<dbReference type="PANTHER" id="PTHR47619">
    <property type="entry name" value="METALLO-HYDROLASE YYCJ-RELATED"/>
    <property type="match status" value="1"/>
</dbReference>
<dbReference type="InterPro" id="IPR001279">
    <property type="entry name" value="Metallo-B-lactamas"/>
</dbReference>
<keyword evidence="3" id="KW-1185">Reference proteome</keyword>
<dbReference type="PANTHER" id="PTHR47619:SF1">
    <property type="entry name" value="EXODEOXYRIBONUCLEASE WALJ"/>
    <property type="match status" value="1"/>
</dbReference>
<feature type="domain" description="Metallo-beta-lactamase" evidence="1">
    <location>
        <begin position="13"/>
        <end position="182"/>
    </location>
</feature>
<name>A0A415E0F8_9FIRM</name>
<dbReference type="InterPro" id="IPR036866">
    <property type="entry name" value="RibonucZ/Hydroxyglut_hydro"/>
</dbReference>
<dbReference type="RefSeq" id="WP_118335586.1">
    <property type="nucleotide sequence ID" value="NZ_AP025567.1"/>
</dbReference>
<dbReference type="STRING" id="1776384.GCA_900086585_00541"/>
<evidence type="ECO:0000259" key="1">
    <source>
        <dbReference type="SMART" id="SM00849"/>
    </source>
</evidence>
<dbReference type="OrthoDB" id="9781189at2"/>
<reference evidence="2 3" key="1">
    <citation type="submission" date="2018-08" db="EMBL/GenBank/DDBJ databases">
        <title>A genome reference for cultivated species of the human gut microbiota.</title>
        <authorList>
            <person name="Zou Y."/>
            <person name="Xue W."/>
            <person name="Luo G."/>
        </authorList>
    </citation>
    <scope>NUCLEOTIDE SEQUENCE [LARGE SCALE GENOMIC DNA]</scope>
    <source>
        <strain evidence="2 3">AM07-24</strain>
    </source>
</reference>
<gene>
    <name evidence="2" type="ORF">DW099_10305</name>
</gene>
<proteinExistence type="predicted"/>
<protein>
    <submittedName>
        <fullName evidence="2">MBL fold metallo-hydrolase</fullName>
    </submittedName>
</protein>
<dbReference type="Pfam" id="PF12706">
    <property type="entry name" value="Lactamase_B_2"/>
    <property type="match status" value="1"/>
</dbReference>